<feature type="domain" description="UmuC" evidence="6">
    <location>
        <begin position="2"/>
        <end position="188"/>
    </location>
</feature>
<dbReference type="Pfam" id="PF13438">
    <property type="entry name" value="DUF4113"/>
    <property type="match status" value="1"/>
</dbReference>
<dbReference type="InterPro" id="IPR025188">
    <property type="entry name" value="DUF4113"/>
</dbReference>
<evidence type="ECO:0000313" key="7">
    <source>
        <dbReference type="EMBL" id="GGB10946.1"/>
    </source>
</evidence>
<evidence type="ECO:0000256" key="2">
    <source>
        <dbReference type="ARBA" id="ARBA00022763"/>
    </source>
</evidence>
<evidence type="ECO:0000256" key="1">
    <source>
        <dbReference type="ARBA" id="ARBA00010945"/>
    </source>
</evidence>
<dbReference type="InterPro" id="IPR001126">
    <property type="entry name" value="UmuC"/>
</dbReference>
<keyword evidence="2" id="KW-0227">DNA damage</keyword>
<evidence type="ECO:0000259" key="6">
    <source>
        <dbReference type="PROSITE" id="PS50173"/>
    </source>
</evidence>
<evidence type="ECO:0000256" key="3">
    <source>
        <dbReference type="ARBA" id="ARBA00023199"/>
    </source>
</evidence>
<protein>
    <submittedName>
        <fullName evidence="7">DNA polymerase V subunit UmuC</fullName>
    </submittedName>
</protein>
<dbReference type="PANTHER" id="PTHR11076">
    <property type="entry name" value="DNA REPAIR POLYMERASE UMUC / TRANSFERASE FAMILY MEMBER"/>
    <property type="match status" value="1"/>
</dbReference>
<keyword evidence="5" id="KW-0742">SOS response</keyword>
<dbReference type="Proteomes" id="UP000651977">
    <property type="component" value="Unassembled WGS sequence"/>
</dbReference>
<dbReference type="CDD" id="cd01700">
    <property type="entry name" value="PolY_Pol_V_umuC"/>
    <property type="match status" value="1"/>
</dbReference>
<keyword evidence="4" id="KW-0234">DNA repair</keyword>
<accession>A0ABQ1I2S1</accession>
<dbReference type="Gene3D" id="1.10.150.20">
    <property type="entry name" value="5' to 3' exonuclease, C-terminal subdomain"/>
    <property type="match status" value="1"/>
</dbReference>
<dbReference type="InterPro" id="IPR050116">
    <property type="entry name" value="DNA_polymerase-Y"/>
</dbReference>
<proteinExistence type="inferred from homology"/>
<name>A0ABQ1I2S1_9ALTE</name>
<evidence type="ECO:0000313" key="8">
    <source>
        <dbReference type="Proteomes" id="UP000651977"/>
    </source>
</evidence>
<dbReference type="EMBL" id="BMDY01000015">
    <property type="protein sequence ID" value="GGB10946.1"/>
    <property type="molecule type" value="Genomic_DNA"/>
</dbReference>
<sequence>MFALVDANSFYCSAEAVFRPDWRNKPIIVLSNNDGCVVAVNRLAKAIGIERFKPFFQIKSLCEKKGVIVCSSNYELYADLSMHMMQIIGAFAPRQHVYSIDETFIDVSNACEALPPLEVLGKQIRRTVWKEVRLPVCVGFGKTLTLCKVANHAAKRLPGFNGVCVIEHNEQRDRILSQMCVSDVWGVGRKLSIRLKDMGITTGYKLANMPPKLAKQHFSVEMERTILELNGVSAKSWDEARANKQQIFSTRSTGQRILELHSLMQAFSLHVSCACLKAREQGSVVGAILIFAHNSPFDDGISRGFKQLLRPACATNDTIVISQLVSQAIPQLFIPGIKYYKVGVGLIDLIDEQYQQLDMFTAKPGRPELMKAVDALNQRYGSGTMFLGSQGISPKWHMRRDMLTPQYTTDWRHIPLISCK</sequence>
<reference evidence="8" key="1">
    <citation type="journal article" date="2019" name="Int. J. Syst. Evol. Microbiol.">
        <title>The Global Catalogue of Microorganisms (GCM) 10K type strain sequencing project: providing services to taxonomists for standard genome sequencing and annotation.</title>
        <authorList>
            <consortium name="The Broad Institute Genomics Platform"/>
            <consortium name="The Broad Institute Genome Sequencing Center for Infectious Disease"/>
            <person name="Wu L."/>
            <person name="Ma J."/>
        </authorList>
    </citation>
    <scope>NUCLEOTIDE SEQUENCE [LARGE SCALE GENOMIC DNA]</scope>
    <source>
        <strain evidence="8">CGMCC 1.10131</strain>
    </source>
</reference>
<evidence type="ECO:0000256" key="5">
    <source>
        <dbReference type="ARBA" id="ARBA00023236"/>
    </source>
</evidence>
<dbReference type="PANTHER" id="PTHR11076:SF34">
    <property type="entry name" value="PROTEIN UMUC"/>
    <property type="match status" value="1"/>
</dbReference>
<dbReference type="SUPFAM" id="SSF56672">
    <property type="entry name" value="DNA/RNA polymerases"/>
    <property type="match status" value="1"/>
</dbReference>
<evidence type="ECO:0000256" key="4">
    <source>
        <dbReference type="ARBA" id="ARBA00023204"/>
    </source>
</evidence>
<dbReference type="Pfam" id="PF00817">
    <property type="entry name" value="IMS"/>
    <property type="match status" value="1"/>
</dbReference>
<dbReference type="Pfam" id="PF11799">
    <property type="entry name" value="IMS_C"/>
    <property type="match status" value="1"/>
</dbReference>
<organism evidence="7 8">
    <name type="scientific">Agarivorans gilvus</name>
    <dbReference type="NCBI Taxonomy" id="680279"/>
    <lineage>
        <taxon>Bacteria</taxon>
        <taxon>Pseudomonadati</taxon>
        <taxon>Pseudomonadota</taxon>
        <taxon>Gammaproteobacteria</taxon>
        <taxon>Alteromonadales</taxon>
        <taxon>Alteromonadaceae</taxon>
        <taxon>Agarivorans</taxon>
    </lineage>
</organism>
<gene>
    <name evidence="7" type="primary">rulB</name>
    <name evidence="7" type="ORF">GCM10007414_25460</name>
</gene>
<dbReference type="Gene3D" id="3.40.1170.60">
    <property type="match status" value="1"/>
</dbReference>
<comment type="caution">
    <text evidence="7">The sequence shown here is derived from an EMBL/GenBank/DDBJ whole genome shotgun (WGS) entry which is preliminary data.</text>
</comment>
<dbReference type="RefSeq" id="WP_055733251.1">
    <property type="nucleotide sequence ID" value="NZ_BMDY01000015.1"/>
</dbReference>
<comment type="similarity">
    <text evidence="1">Belongs to the DNA polymerase type-Y family.</text>
</comment>
<keyword evidence="8" id="KW-1185">Reference proteome</keyword>
<dbReference type="InterPro" id="IPR043128">
    <property type="entry name" value="Rev_trsase/Diguanyl_cyclase"/>
</dbReference>
<dbReference type="Gene3D" id="3.30.70.270">
    <property type="match status" value="1"/>
</dbReference>
<dbReference type="PROSITE" id="PS50173">
    <property type="entry name" value="UMUC"/>
    <property type="match status" value="1"/>
</dbReference>
<dbReference type="InterPro" id="IPR017961">
    <property type="entry name" value="DNA_pol_Y-fam_little_finger"/>
</dbReference>
<dbReference type="InterPro" id="IPR043502">
    <property type="entry name" value="DNA/RNA_pol_sf"/>
</dbReference>
<keyword evidence="3" id="KW-0741">SOS mutagenesis</keyword>